<organism evidence="1 2">
    <name type="scientific">Sphingobacterium thalpophilum</name>
    <dbReference type="NCBI Taxonomy" id="259"/>
    <lineage>
        <taxon>Bacteria</taxon>
        <taxon>Pseudomonadati</taxon>
        <taxon>Bacteroidota</taxon>
        <taxon>Sphingobacteriia</taxon>
        <taxon>Sphingobacteriales</taxon>
        <taxon>Sphingobacteriaceae</taxon>
        <taxon>Sphingobacterium</taxon>
    </lineage>
</organism>
<gene>
    <name evidence="1" type="ORF">AACH28_10425</name>
</gene>
<name>A0ACD5C7Q1_9SPHI</name>
<protein>
    <submittedName>
        <fullName evidence="1">Uncharacterized protein</fullName>
    </submittedName>
</protein>
<keyword evidence="2" id="KW-1185">Reference proteome</keyword>
<dbReference type="Proteomes" id="UP001485301">
    <property type="component" value="Chromosome"/>
</dbReference>
<evidence type="ECO:0000313" key="1">
    <source>
        <dbReference type="EMBL" id="WZN57938.1"/>
    </source>
</evidence>
<evidence type="ECO:0000313" key="2">
    <source>
        <dbReference type="Proteomes" id="UP001485301"/>
    </source>
</evidence>
<accession>A0ACD5C7Q1</accession>
<sequence>MVSIFYCYNLTYIIRVQSLFSFGYALAKGYLFSQRSCMRVSVRRAGSYSFPIRRVVVDRGYVDYSWLWDIWTALAVTSLSGVKQA</sequence>
<proteinExistence type="predicted"/>
<dbReference type="EMBL" id="CP151087">
    <property type="protein sequence ID" value="WZN57938.1"/>
    <property type="molecule type" value="Genomic_DNA"/>
</dbReference>
<reference evidence="1" key="1">
    <citation type="submission" date="2024-04" db="EMBL/GenBank/DDBJ databases">
        <title>Complete genome sequence of Sphingobacterium thalpophiium BAA-1094.</title>
        <authorList>
            <person name="Adaikpoh B.I."/>
        </authorList>
    </citation>
    <scope>NUCLEOTIDE SEQUENCE</scope>
    <source>
        <strain evidence="1">BAA-1094</strain>
    </source>
</reference>